<reference evidence="1" key="2">
    <citation type="submission" date="2020-09" db="EMBL/GenBank/DDBJ databases">
        <authorList>
            <person name="Sun Q."/>
            <person name="Sedlacek I."/>
        </authorList>
    </citation>
    <scope>NUCLEOTIDE SEQUENCE</scope>
    <source>
        <strain evidence="1">CCM 7086</strain>
    </source>
</reference>
<accession>A0A8J2ULF7</accession>
<reference evidence="1" key="1">
    <citation type="journal article" date="2014" name="Int. J. Syst. Evol. Microbiol.">
        <title>Complete genome sequence of Corynebacterium casei LMG S-19264T (=DSM 44701T), isolated from a smear-ripened cheese.</title>
        <authorList>
            <consortium name="US DOE Joint Genome Institute (JGI-PGF)"/>
            <person name="Walter F."/>
            <person name="Albersmeier A."/>
            <person name="Kalinowski J."/>
            <person name="Ruckert C."/>
        </authorList>
    </citation>
    <scope>NUCLEOTIDE SEQUENCE</scope>
    <source>
        <strain evidence="1">CCM 7086</strain>
    </source>
</reference>
<dbReference type="EMBL" id="BMCG01000003">
    <property type="protein sequence ID" value="GGC10249.1"/>
    <property type="molecule type" value="Genomic_DNA"/>
</dbReference>
<protein>
    <submittedName>
        <fullName evidence="1">Uncharacterized protein</fullName>
    </submittedName>
</protein>
<proteinExistence type="predicted"/>
<dbReference type="RefSeq" id="WP_188395989.1">
    <property type="nucleotide sequence ID" value="NZ_BMCG01000003.1"/>
</dbReference>
<dbReference type="Proteomes" id="UP000620266">
    <property type="component" value="Unassembled WGS sequence"/>
</dbReference>
<dbReference type="AlphaFoldDB" id="A0A8J2ULF7"/>
<organism evidence="1 2">
    <name type="scientific">Oxalicibacterium flavum</name>
    <dbReference type="NCBI Taxonomy" id="179467"/>
    <lineage>
        <taxon>Bacteria</taxon>
        <taxon>Pseudomonadati</taxon>
        <taxon>Pseudomonadota</taxon>
        <taxon>Betaproteobacteria</taxon>
        <taxon>Burkholderiales</taxon>
        <taxon>Oxalobacteraceae</taxon>
        <taxon>Oxalicibacterium</taxon>
    </lineage>
</organism>
<name>A0A8J2ULF7_9BURK</name>
<keyword evidence="2" id="KW-1185">Reference proteome</keyword>
<sequence>MSNIAGKAYAMNVITPIRWYMTWINKVIFWVAQKRPSTLKGLMTLSLIHYARWVIIGRNQFPHLSPHQPKEKLHYSYMLFFSNFNGSWAQYVDSFTFAIPSGLDLFWKWNIRYPKSVPLTPFHSYIQSNQIQTDHYYTAYPLASANDVKAASRVKAALIDFDARCSEAEPEEFMKQYKALLRGLQHDLGDMQPTPIISLAEQAKGH</sequence>
<evidence type="ECO:0000313" key="1">
    <source>
        <dbReference type="EMBL" id="GGC10249.1"/>
    </source>
</evidence>
<gene>
    <name evidence="1" type="ORF">GCM10007205_19170</name>
</gene>
<comment type="caution">
    <text evidence="1">The sequence shown here is derived from an EMBL/GenBank/DDBJ whole genome shotgun (WGS) entry which is preliminary data.</text>
</comment>
<evidence type="ECO:0000313" key="2">
    <source>
        <dbReference type="Proteomes" id="UP000620266"/>
    </source>
</evidence>